<gene>
    <name evidence="1" type="ORF">J2S75_004400</name>
</gene>
<reference evidence="1 2" key="1">
    <citation type="submission" date="2023-07" db="EMBL/GenBank/DDBJ databases">
        <title>Genomic Encyclopedia of Type Strains, Phase IV (KMG-IV): sequencing the most valuable type-strain genomes for metagenomic binning, comparative biology and taxonomic classification.</title>
        <authorList>
            <person name="Goeker M."/>
        </authorList>
    </citation>
    <scope>NUCLEOTIDE SEQUENCE [LARGE SCALE GENOMIC DNA]</scope>
    <source>
        <strain evidence="1 2">DSM 2457</strain>
    </source>
</reference>
<keyword evidence="2" id="KW-1185">Reference proteome</keyword>
<dbReference type="RefSeq" id="WP_307023312.1">
    <property type="nucleotide sequence ID" value="NZ_JAUSUI010000013.1"/>
</dbReference>
<sequence>MIYNFFVLTAEQRVIAMSFNGSDVAVDPRAIDNASPGVGINLNDSAVDFEPGDVVTLVGKYVATKRIVDDPQYAIYAPGMITYLLTLPWCTLETETIFAPPPILP</sequence>
<comment type="caution">
    <text evidence="1">The sequence shown here is derived from an EMBL/GenBank/DDBJ whole genome shotgun (WGS) entry which is preliminary data.</text>
</comment>
<evidence type="ECO:0008006" key="3">
    <source>
        <dbReference type="Google" id="ProtNLM"/>
    </source>
</evidence>
<accession>A0ABU0BJA7</accession>
<proteinExistence type="predicted"/>
<dbReference type="Proteomes" id="UP001224682">
    <property type="component" value="Unassembled WGS sequence"/>
</dbReference>
<dbReference type="EMBL" id="JAUSUI010000013">
    <property type="protein sequence ID" value="MDQ0305348.1"/>
    <property type="molecule type" value="Genomic_DNA"/>
</dbReference>
<name>A0ABU0BJA7_9HYPH</name>
<evidence type="ECO:0000313" key="2">
    <source>
        <dbReference type="Proteomes" id="UP001224682"/>
    </source>
</evidence>
<organism evidence="1 2">
    <name type="scientific">Ancylobacter polymorphus</name>
    <dbReference type="NCBI Taxonomy" id="223390"/>
    <lineage>
        <taxon>Bacteria</taxon>
        <taxon>Pseudomonadati</taxon>
        <taxon>Pseudomonadota</taxon>
        <taxon>Alphaproteobacteria</taxon>
        <taxon>Hyphomicrobiales</taxon>
        <taxon>Xanthobacteraceae</taxon>
        <taxon>Ancylobacter</taxon>
    </lineage>
</organism>
<protein>
    <recommendedName>
        <fullName evidence="3">Hedgehog/Intein (Hint) domain-containing protein</fullName>
    </recommendedName>
</protein>
<evidence type="ECO:0000313" key="1">
    <source>
        <dbReference type="EMBL" id="MDQ0305348.1"/>
    </source>
</evidence>